<evidence type="ECO:0008006" key="5">
    <source>
        <dbReference type="Google" id="ProtNLM"/>
    </source>
</evidence>
<gene>
    <name evidence="3" type="ORF">FR943_00040</name>
</gene>
<evidence type="ECO:0000313" key="4">
    <source>
        <dbReference type="Proteomes" id="UP000812982"/>
    </source>
</evidence>
<comment type="caution">
    <text evidence="3">The sequence shown here is derived from an EMBL/GenBank/DDBJ whole genome shotgun (WGS) entry which is preliminary data.</text>
</comment>
<evidence type="ECO:0000259" key="1">
    <source>
        <dbReference type="Pfam" id="PF18739"/>
    </source>
</evidence>
<dbReference type="InterPro" id="IPR041229">
    <property type="entry name" value="HEPN_Apea"/>
</dbReference>
<accession>A0ABS6KFC3</accession>
<dbReference type="Proteomes" id="UP000812982">
    <property type="component" value="Unassembled WGS sequence"/>
</dbReference>
<name>A0ABS6KFC3_9MYCO</name>
<dbReference type="EMBL" id="VOMB01000001">
    <property type="protein sequence ID" value="MBU9762249.1"/>
    <property type="molecule type" value="Genomic_DNA"/>
</dbReference>
<keyword evidence="4" id="KW-1185">Reference proteome</keyword>
<evidence type="ECO:0000259" key="2">
    <source>
        <dbReference type="Pfam" id="PF18862"/>
    </source>
</evidence>
<dbReference type="InterPro" id="IPR041223">
    <property type="entry name" value="ApeA_NTD"/>
</dbReference>
<dbReference type="RefSeq" id="WP_217154287.1">
    <property type="nucleotide sequence ID" value="NZ_VOMB01000001.1"/>
</dbReference>
<protein>
    <recommendedName>
        <fullName evidence="5">ApeA N-terminal domain-containing protein</fullName>
    </recommendedName>
</protein>
<sequence length="482" mass="52763">MRQSEPQRITGWFYLPEDPSTRVPGVLTWEPDDGATLELIGGFSPGPEFRQNPTGGWVTSSFVGDVRPGTIYGETVAGQQISIWDAQRGQHTAGFGGAVREEFWHSSWVCVGAHIVSTDEPALVKATVTIDELYYLTDDGRFCAPQWSPIEGVEHPGEKQPDGTLLMPYIFPVVGGYRAEYARAEIPEASYVVATTATRPWMSPATETMPELKLEMMTTKFRSGPQVRLQVGAHACIELPGGASGSMTDFVERMSAVDDLVQLATFKSCGTSQITLHTISDKSVSLLIHTGQTAHPDDLHNPASIVFTLADVTLESYLRTRRRFTEGNQASYAWSVVVGLCGHSSRMVEEYVSQALAAAEGFHRWCLCGGSDMTLNARLQALHDRLAPDVQAALGLDTARWASWAVWARNHVAHGGTKTWRALRDSFELHSVAESVHLVTYLVALEELDVPVTKVLDALLNHPRLSALVTRCSQVNDLGEAT</sequence>
<evidence type="ECO:0000313" key="3">
    <source>
        <dbReference type="EMBL" id="MBU9762249.1"/>
    </source>
</evidence>
<reference evidence="3 4" key="1">
    <citation type="journal article" date="2021" name="Sci. Rep.">
        <title>Phenotypic and genomic hallmarks of a novel, potentially pathogenic rapidly growing Mycobacterium species related to the Mycobacterium fortuitum complex.</title>
        <authorList>
            <person name="Gharbi R."/>
            <person name="Khanna V."/>
            <person name="Frigui W."/>
            <person name="Mhenni B."/>
            <person name="Brosch R."/>
            <person name="Mardassi H."/>
        </authorList>
    </citation>
    <scope>NUCLEOTIDE SEQUENCE [LARGE SCALE GENOMIC DNA]</scope>
    <source>
        <strain evidence="3 4">TNTM28</strain>
    </source>
</reference>
<organism evidence="3 4">
    <name type="scientific">[Mycobacterium] fortunisiensis</name>
    <dbReference type="NCBI Taxonomy" id="2600579"/>
    <lineage>
        <taxon>Bacteria</taxon>
        <taxon>Bacillati</taxon>
        <taxon>Actinomycetota</taxon>
        <taxon>Actinomycetes</taxon>
        <taxon>Mycobacteriales</taxon>
        <taxon>Mycobacteriaceae</taxon>
        <taxon>Mycolicibacterium</taxon>
    </lineage>
</organism>
<feature type="domain" description="Apea-like HEPN" evidence="1">
    <location>
        <begin position="314"/>
        <end position="451"/>
    </location>
</feature>
<proteinExistence type="predicted"/>
<dbReference type="Pfam" id="PF18862">
    <property type="entry name" value="ApeA_NTD1"/>
    <property type="match status" value="1"/>
</dbReference>
<dbReference type="Pfam" id="PF18739">
    <property type="entry name" value="HEPN_Apea"/>
    <property type="match status" value="1"/>
</dbReference>
<feature type="domain" description="ApeA N-terminal" evidence="2">
    <location>
        <begin position="9"/>
        <end position="134"/>
    </location>
</feature>